<dbReference type="SUPFAM" id="SSF54523">
    <property type="entry name" value="Pili subunits"/>
    <property type="match status" value="1"/>
</dbReference>
<keyword evidence="1" id="KW-0472">Membrane</keyword>
<dbReference type="EMBL" id="CP025958">
    <property type="protein sequence ID" value="AWM41920.1"/>
    <property type="molecule type" value="Genomic_DNA"/>
</dbReference>
<evidence type="ECO:0000256" key="1">
    <source>
        <dbReference type="SAM" id="Phobius"/>
    </source>
</evidence>
<dbReference type="Proteomes" id="UP000245802">
    <property type="component" value="Chromosome"/>
</dbReference>
<dbReference type="KEGG" id="gog:C1280_36290"/>
<sequence>MLSLSPRSRRGFTLIELLVVIAIIAILIGLLLPAVQKVREAAARMKCTNNLKQMGLAVQNHHDTTGYLPHGGTGWDRAPAYSAPGTPYGLKDQGCGWGFHILPFLEQDSLYKGGGTTTVDAASTQVRGTPVKAFYCPSKAGSSPRVFSGGSWYGPGGTVNFAQSDYAGCQGTSNNGAISYHDCKWSGWPAPAPNTFTPAMDMLNLAAITDGTSNTMLIGEKRLNSAALGGFQGDDNEGYTSGWDHDVIRETDRLPLPDTNTGDGNGCFGGPHSGGFVTVFCDGSVKLISYSVDITTFNRLGQRNDGQPITGNY</sequence>
<reference evidence="3 4" key="1">
    <citation type="submission" date="2018-01" db="EMBL/GenBank/DDBJ databases">
        <title>G. obscuriglobus.</title>
        <authorList>
            <person name="Franke J."/>
            <person name="Blomberg W."/>
            <person name="Selmecki A."/>
        </authorList>
    </citation>
    <scope>NUCLEOTIDE SEQUENCE [LARGE SCALE GENOMIC DNA]</scope>
    <source>
        <strain evidence="3 4">DSM 5831</strain>
    </source>
</reference>
<proteinExistence type="predicted"/>
<keyword evidence="1" id="KW-1133">Transmembrane helix</keyword>
<organism evidence="3 4">
    <name type="scientific">Gemmata obscuriglobus</name>
    <dbReference type="NCBI Taxonomy" id="114"/>
    <lineage>
        <taxon>Bacteria</taxon>
        <taxon>Pseudomonadati</taxon>
        <taxon>Planctomycetota</taxon>
        <taxon>Planctomycetia</taxon>
        <taxon>Gemmatales</taxon>
        <taxon>Gemmataceae</taxon>
        <taxon>Gemmata</taxon>
    </lineage>
</organism>
<dbReference type="PROSITE" id="PS00409">
    <property type="entry name" value="PROKAR_NTER_METHYL"/>
    <property type="match status" value="1"/>
</dbReference>
<dbReference type="RefSeq" id="WP_010047095.1">
    <property type="nucleotide sequence ID" value="NZ_CP025958.1"/>
</dbReference>
<name>A0A2Z3HKB7_9BACT</name>
<dbReference type="NCBIfam" id="TIGR04294">
    <property type="entry name" value="pre_pil_HX9DG"/>
    <property type="match status" value="1"/>
</dbReference>
<dbReference type="NCBIfam" id="TIGR02532">
    <property type="entry name" value="IV_pilin_GFxxxE"/>
    <property type="match status" value="1"/>
</dbReference>
<dbReference type="Pfam" id="PF07596">
    <property type="entry name" value="SBP_bac_10"/>
    <property type="match status" value="1"/>
</dbReference>
<dbReference type="InterPro" id="IPR011453">
    <property type="entry name" value="DUF1559"/>
</dbReference>
<dbReference type="PANTHER" id="PTHR30093">
    <property type="entry name" value="GENERAL SECRETION PATHWAY PROTEIN G"/>
    <property type="match status" value="1"/>
</dbReference>
<evidence type="ECO:0000259" key="2">
    <source>
        <dbReference type="Pfam" id="PF07596"/>
    </source>
</evidence>
<dbReference type="Gene3D" id="3.30.700.10">
    <property type="entry name" value="Glycoprotein, Type 4 Pilin"/>
    <property type="match status" value="1"/>
</dbReference>
<dbReference type="InterPro" id="IPR045584">
    <property type="entry name" value="Pilin-like"/>
</dbReference>
<evidence type="ECO:0000313" key="3">
    <source>
        <dbReference type="EMBL" id="AWM41920.1"/>
    </source>
</evidence>
<keyword evidence="4" id="KW-1185">Reference proteome</keyword>
<dbReference type="PANTHER" id="PTHR30093:SF2">
    <property type="entry name" value="TYPE II SECRETION SYSTEM PROTEIN H"/>
    <property type="match status" value="1"/>
</dbReference>
<feature type="domain" description="DUF1559" evidence="2">
    <location>
        <begin position="36"/>
        <end position="294"/>
    </location>
</feature>
<evidence type="ECO:0000313" key="4">
    <source>
        <dbReference type="Proteomes" id="UP000245802"/>
    </source>
</evidence>
<keyword evidence="1" id="KW-0812">Transmembrane</keyword>
<accession>A0A2Z3HKB7</accession>
<dbReference type="AlphaFoldDB" id="A0A2Z3HKB7"/>
<dbReference type="InterPro" id="IPR012902">
    <property type="entry name" value="N_methyl_site"/>
</dbReference>
<dbReference type="OrthoDB" id="255848at2"/>
<dbReference type="InterPro" id="IPR027558">
    <property type="entry name" value="Pre_pil_HX9DG_C"/>
</dbReference>
<feature type="transmembrane region" description="Helical" evidence="1">
    <location>
        <begin position="12"/>
        <end position="35"/>
    </location>
</feature>
<protein>
    <submittedName>
        <fullName evidence="3">Prepilin-type cleavage/methylation domain-containing protein</fullName>
    </submittedName>
</protein>
<dbReference type="Pfam" id="PF07963">
    <property type="entry name" value="N_methyl"/>
    <property type="match status" value="1"/>
</dbReference>
<gene>
    <name evidence="3" type="ORF">C1280_36290</name>
</gene>